<keyword evidence="3" id="KW-1003">Cell membrane</keyword>
<evidence type="ECO:0000256" key="2">
    <source>
        <dbReference type="ARBA" id="ARBA00022448"/>
    </source>
</evidence>
<feature type="transmembrane region" description="Helical" evidence="7">
    <location>
        <begin position="379"/>
        <end position="395"/>
    </location>
</feature>
<reference evidence="10 11" key="1">
    <citation type="submission" date="2019-10" db="EMBL/GenBank/DDBJ databases">
        <title>Evaluation of single-gene subtyping targets for Pseudomonas.</title>
        <authorList>
            <person name="Reichler S.J."/>
            <person name="Orsi R.H."/>
            <person name="Wiedmann M."/>
            <person name="Martin N.H."/>
            <person name="Murphy S.I."/>
        </authorList>
    </citation>
    <scope>NUCLEOTIDE SEQUENCE [LARGE SCALE GENOMIC DNA]</scope>
    <source>
        <strain evidence="9 11">FSL R10-3254</strain>
        <strain evidence="8 10">FSL R10-3257</strain>
    </source>
</reference>
<feature type="transmembrane region" description="Helical" evidence="7">
    <location>
        <begin position="97"/>
        <end position="116"/>
    </location>
</feature>
<sequence>MKPPSIPLSDFWQAILAPSRSDLLFALRNIIAGGVALYLALIFDLEQPQWALTTVFIVGQFTSGMVLGKGAYRLVGTLVGGVASVALIAVFGQSPLLFLLAMATWLALCTTGASLLRSHAAYGFVLAGYTTAIIALPAVSDPLAVFDHATARCIEISLGIICASVASTVLWPRHAEQALSAQGRAAWLAGLEAAAAELLGTDQRKGMLVALGRLVAVDNQHASARFEGPAGRRRSQALRVLSRDLLSVLRAARAVARQRLMLDEAARVMPLIEQVAAALQQAHLQDLPALAQHIRLALEDQSLGQEAQYCLMALAQLLRLIEQSALTLQALEQGRVPPGAPGAMSWHKDIEQGVLAGLRCAVAFLAVAAFWMYTAWPSGLGAISICGVVLSLFAARENPSESSLNFLKGIALSIPVAGVVHFGLLPAFDSFAMLGLCLGIPLFLASLCMSRPALAATASAFCIFFVNNIGPSNLMTYDFAAFLNSAVATLMGSGVAVLVFRLIQLNPGERHYRRMYKALLFDLAQLTVRPLEQAESWFGGRMADRLIRLSRYTAAFATGTSHWSRGLQGLDLGDELLELRACLANSQGALALARDRYLRCLAGAFKQGGPREQSLTLMDAPSQALLEALEQPSRLAEQEMAKAAILQLRYTWRKACQPSTE</sequence>
<dbReference type="RefSeq" id="WP_153327359.1">
    <property type="nucleotide sequence ID" value="NZ_WIWI01000013.1"/>
</dbReference>
<evidence type="ECO:0000313" key="9">
    <source>
        <dbReference type="EMBL" id="MQT88796.1"/>
    </source>
</evidence>
<dbReference type="Proteomes" id="UP000441404">
    <property type="component" value="Unassembled WGS sequence"/>
</dbReference>
<dbReference type="PANTHER" id="PTHR30509:SF9">
    <property type="entry name" value="MULTIDRUG RESISTANCE PROTEIN MDTO"/>
    <property type="match status" value="1"/>
</dbReference>
<evidence type="ECO:0000313" key="10">
    <source>
        <dbReference type="Proteomes" id="UP000441404"/>
    </source>
</evidence>
<organism evidence="9 11">
    <name type="scientific">Pseudomonas helleri</name>
    <dbReference type="NCBI Taxonomy" id="1608996"/>
    <lineage>
        <taxon>Bacteria</taxon>
        <taxon>Pseudomonadati</taxon>
        <taxon>Pseudomonadota</taxon>
        <taxon>Gammaproteobacteria</taxon>
        <taxon>Pseudomonadales</taxon>
        <taxon>Pseudomonadaceae</taxon>
        <taxon>Pseudomonas</taxon>
    </lineage>
</organism>
<comment type="caution">
    <text evidence="9">The sequence shown here is derived from an EMBL/GenBank/DDBJ whole genome shotgun (WGS) entry which is preliminary data.</text>
</comment>
<protein>
    <submittedName>
        <fullName evidence="9">Fusaric acid resistance protein</fullName>
    </submittedName>
</protein>
<keyword evidence="4 7" id="KW-0812">Transmembrane</keyword>
<dbReference type="Proteomes" id="UP000489190">
    <property type="component" value="Unassembled WGS sequence"/>
</dbReference>
<dbReference type="Pfam" id="PF04632">
    <property type="entry name" value="FUSC"/>
    <property type="match status" value="1"/>
</dbReference>
<gene>
    <name evidence="9" type="ORF">GHO39_06535</name>
    <name evidence="8" type="ORF">GHO40_14030</name>
</gene>
<feature type="transmembrane region" description="Helical" evidence="7">
    <location>
        <begin position="23"/>
        <end position="43"/>
    </location>
</feature>
<evidence type="ECO:0000256" key="4">
    <source>
        <dbReference type="ARBA" id="ARBA00022692"/>
    </source>
</evidence>
<evidence type="ECO:0000256" key="6">
    <source>
        <dbReference type="ARBA" id="ARBA00023136"/>
    </source>
</evidence>
<dbReference type="EMBL" id="WIWJ01000023">
    <property type="protein sequence ID" value="MQT47835.1"/>
    <property type="molecule type" value="Genomic_DNA"/>
</dbReference>
<evidence type="ECO:0000256" key="1">
    <source>
        <dbReference type="ARBA" id="ARBA00004651"/>
    </source>
</evidence>
<feature type="transmembrane region" description="Helical" evidence="7">
    <location>
        <begin position="431"/>
        <end position="448"/>
    </location>
</feature>
<keyword evidence="5 7" id="KW-1133">Transmembrane helix</keyword>
<dbReference type="InterPro" id="IPR006726">
    <property type="entry name" value="PHBA_efflux_AaeB/fusaric-R"/>
</dbReference>
<feature type="transmembrane region" description="Helical" evidence="7">
    <location>
        <begin position="149"/>
        <end position="171"/>
    </location>
</feature>
<feature type="transmembrane region" description="Helical" evidence="7">
    <location>
        <begin position="453"/>
        <end position="470"/>
    </location>
</feature>
<feature type="transmembrane region" description="Helical" evidence="7">
    <location>
        <begin position="482"/>
        <end position="503"/>
    </location>
</feature>
<feature type="transmembrane region" description="Helical" evidence="7">
    <location>
        <begin position="407"/>
        <end position="425"/>
    </location>
</feature>
<evidence type="ECO:0000256" key="3">
    <source>
        <dbReference type="ARBA" id="ARBA00022475"/>
    </source>
</evidence>
<evidence type="ECO:0000256" key="5">
    <source>
        <dbReference type="ARBA" id="ARBA00022989"/>
    </source>
</evidence>
<dbReference type="GO" id="GO:0022857">
    <property type="term" value="F:transmembrane transporter activity"/>
    <property type="evidence" value="ECO:0007669"/>
    <property type="project" value="InterPro"/>
</dbReference>
<keyword evidence="2" id="KW-0813">Transport</keyword>
<keyword evidence="6 7" id="KW-0472">Membrane</keyword>
<evidence type="ECO:0000313" key="8">
    <source>
        <dbReference type="EMBL" id="MQT47835.1"/>
    </source>
</evidence>
<comment type="subcellular location">
    <subcellularLocation>
        <location evidence="1">Cell membrane</location>
        <topology evidence="1">Multi-pass membrane protein</topology>
    </subcellularLocation>
</comment>
<dbReference type="PANTHER" id="PTHR30509">
    <property type="entry name" value="P-HYDROXYBENZOIC ACID EFFLUX PUMP SUBUNIT-RELATED"/>
    <property type="match status" value="1"/>
</dbReference>
<accession>A0A7X1XC16</accession>
<feature type="transmembrane region" description="Helical" evidence="7">
    <location>
        <begin position="354"/>
        <end position="373"/>
    </location>
</feature>
<evidence type="ECO:0000313" key="11">
    <source>
        <dbReference type="Proteomes" id="UP000489190"/>
    </source>
</evidence>
<proteinExistence type="predicted"/>
<evidence type="ECO:0000256" key="7">
    <source>
        <dbReference type="SAM" id="Phobius"/>
    </source>
</evidence>
<dbReference type="AlphaFoldDB" id="A0A7X1XC16"/>
<feature type="transmembrane region" description="Helical" evidence="7">
    <location>
        <begin position="49"/>
        <end position="67"/>
    </location>
</feature>
<name>A0A7X1XC16_9PSED</name>
<dbReference type="GO" id="GO:0005886">
    <property type="term" value="C:plasma membrane"/>
    <property type="evidence" value="ECO:0007669"/>
    <property type="project" value="UniProtKB-SubCell"/>
</dbReference>
<dbReference type="EMBL" id="WIWI01000013">
    <property type="protein sequence ID" value="MQT88796.1"/>
    <property type="molecule type" value="Genomic_DNA"/>
</dbReference>
<feature type="transmembrane region" description="Helical" evidence="7">
    <location>
        <begin position="123"/>
        <end position="143"/>
    </location>
</feature>